<dbReference type="Pfam" id="PF04893">
    <property type="entry name" value="Yip1"/>
    <property type="match status" value="1"/>
</dbReference>
<evidence type="ECO:0000256" key="5">
    <source>
        <dbReference type="ARBA" id="ARBA00023136"/>
    </source>
</evidence>
<evidence type="ECO:0000259" key="7">
    <source>
        <dbReference type="Pfam" id="PF04893"/>
    </source>
</evidence>
<feature type="transmembrane region" description="Helical" evidence="6">
    <location>
        <begin position="241"/>
        <end position="261"/>
    </location>
</feature>
<dbReference type="GO" id="GO:0000139">
    <property type="term" value="C:Golgi membrane"/>
    <property type="evidence" value="ECO:0007669"/>
    <property type="project" value="UniProtKB-SubCell"/>
</dbReference>
<organism evidence="8 9">
    <name type="scientific">Toxocara canis</name>
    <name type="common">Canine roundworm</name>
    <dbReference type="NCBI Taxonomy" id="6265"/>
    <lineage>
        <taxon>Eukaryota</taxon>
        <taxon>Metazoa</taxon>
        <taxon>Ecdysozoa</taxon>
        <taxon>Nematoda</taxon>
        <taxon>Chromadorea</taxon>
        <taxon>Rhabditida</taxon>
        <taxon>Spirurina</taxon>
        <taxon>Ascaridomorpha</taxon>
        <taxon>Ascaridoidea</taxon>
        <taxon>Toxocaridae</taxon>
        <taxon>Toxocara</taxon>
    </lineage>
</organism>
<keyword evidence="3 6" id="KW-0812">Transmembrane</keyword>
<evidence type="ECO:0000313" key="9">
    <source>
        <dbReference type="Proteomes" id="UP000031036"/>
    </source>
</evidence>
<protein>
    <recommendedName>
        <fullName evidence="6">Protein YIPF</fullName>
    </recommendedName>
</protein>
<evidence type="ECO:0000256" key="4">
    <source>
        <dbReference type="ARBA" id="ARBA00022989"/>
    </source>
</evidence>
<proteinExistence type="inferred from homology"/>
<dbReference type="Proteomes" id="UP000031036">
    <property type="component" value="Unassembled WGS sequence"/>
</dbReference>
<keyword evidence="9" id="KW-1185">Reference proteome</keyword>
<dbReference type="AlphaFoldDB" id="A0A0B2V9X6"/>
<dbReference type="PANTHER" id="PTHR12822:SF2">
    <property type="entry name" value="PROTEIN YIPF"/>
    <property type="match status" value="1"/>
</dbReference>
<dbReference type="GO" id="GO:0031267">
    <property type="term" value="F:small GTPase binding"/>
    <property type="evidence" value="ECO:0007669"/>
    <property type="project" value="InterPro"/>
</dbReference>
<dbReference type="STRING" id="6265.A0A0B2V9X6"/>
<keyword evidence="5 6" id="KW-0472">Membrane</keyword>
<feature type="transmembrane region" description="Helical" evidence="6">
    <location>
        <begin position="107"/>
        <end position="128"/>
    </location>
</feature>
<dbReference type="InterPro" id="IPR006977">
    <property type="entry name" value="Yip1_dom"/>
</dbReference>
<feature type="transmembrane region" description="Helical" evidence="6">
    <location>
        <begin position="148"/>
        <end position="173"/>
    </location>
</feature>
<feature type="transmembrane region" description="Helical" evidence="6">
    <location>
        <begin position="185"/>
        <end position="206"/>
    </location>
</feature>
<accession>A0A0B2V9X6</accession>
<comment type="subcellular location">
    <subcellularLocation>
        <location evidence="6">Golgi apparatus membrane</location>
        <topology evidence="6">Multi-pass membrane protein</topology>
    </subcellularLocation>
    <subcellularLocation>
        <location evidence="1">Membrane</location>
        <topology evidence="1">Multi-pass membrane protein</topology>
    </subcellularLocation>
</comment>
<sequence>MSNIRPVCLCHRRGDRYFNIGASSENTNSTKADYRPAGQIGDRVQLFDSRAGSEGEKGRKSNFFSFEFYQQYFDVDTDEVASRILNSMVPRFNANFITDHIQPVPDLYGPFWVCVTLVFTTAICGNLAKYVETYGDVKNHEYGSDFRLVTGASTLIACYVILIPFALYSLFWYRRSELQYSYLEILCAYGYSLSIFVPVSMLWVIHAQWFRWLLILVSVVLSGAVLTGSVWPAVRSDPNKAVALGTVATVLLLHALLAVGFKEFYFDASQPVHSNQLSLPEHFVDLTNAASESAIEVNKLAAVGGNAMEGGNSSKRALAESALGNEDTVNVDKNANEAVDTKTNATIVVGTMGDDQKSAKGNSGSAVAAG</sequence>
<comment type="caution">
    <text evidence="8">The sequence shown here is derived from an EMBL/GenBank/DDBJ whole genome shotgun (WGS) entry which is preliminary data.</text>
</comment>
<dbReference type="PANTHER" id="PTHR12822">
    <property type="entry name" value="PROTEIN YIPF"/>
    <property type="match status" value="1"/>
</dbReference>
<evidence type="ECO:0000256" key="3">
    <source>
        <dbReference type="ARBA" id="ARBA00022692"/>
    </source>
</evidence>
<feature type="transmembrane region" description="Helical" evidence="6">
    <location>
        <begin position="212"/>
        <end position="234"/>
    </location>
</feature>
<dbReference type="GO" id="GO:0016192">
    <property type="term" value="P:vesicle-mediated transport"/>
    <property type="evidence" value="ECO:0007669"/>
    <property type="project" value="InterPro"/>
</dbReference>
<dbReference type="EMBL" id="JPKZ01002138">
    <property type="protein sequence ID" value="KHN78279.1"/>
    <property type="molecule type" value="Genomic_DNA"/>
</dbReference>
<gene>
    <name evidence="8" type="primary">Yipf1</name>
    <name evidence="8" type="ORF">Tcan_09083</name>
</gene>
<evidence type="ECO:0000256" key="6">
    <source>
        <dbReference type="RuleBase" id="RU361264"/>
    </source>
</evidence>
<reference evidence="8 9" key="1">
    <citation type="submission" date="2014-11" db="EMBL/GenBank/DDBJ databases">
        <title>Genetic blueprint of the zoonotic pathogen Toxocara canis.</title>
        <authorList>
            <person name="Zhu X.-Q."/>
            <person name="Korhonen P.K."/>
            <person name="Cai H."/>
            <person name="Young N.D."/>
            <person name="Nejsum P."/>
            <person name="von Samson-Himmelstjerna G."/>
            <person name="Boag P.R."/>
            <person name="Tan P."/>
            <person name="Li Q."/>
            <person name="Min J."/>
            <person name="Yang Y."/>
            <person name="Wang X."/>
            <person name="Fang X."/>
            <person name="Hall R.S."/>
            <person name="Hofmann A."/>
            <person name="Sternberg P.W."/>
            <person name="Jex A.R."/>
            <person name="Gasser R.B."/>
        </authorList>
    </citation>
    <scope>NUCLEOTIDE SEQUENCE [LARGE SCALE GENOMIC DNA]</scope>
    <source>
        <strain evidence="8">PN_DK_2014</strain>
    </source>
</reference>
<name>A0A0B2V9X6_TOXCA</name>
<keyword evidence="4 6" id="KW-1133">Transmembrane helix</keyword>
<comment type="similarity">
    <text evidence="2 6">Belongs to the YIP1 family.</text>
</comment>
<feature type="domain" description="Yip1" evidence="7">
    <location>
        <begin position="101"/>
        <end position="259"/>
    </location>
</feature>
<dbReference type="OrthoDB" id="10256463at2759"/>
<evidence type="ECO:0000256" key="1">
    <source>
        <dbReference type="ARBA" id="ARBA00004141"/>
    </source>
</evidence>
<evidence type="ECO:0000313" key="8">
    <source>
        <dbReference type="EMBL" id="KHN78279.1"/>
    </source>
</evidence>
<dbReference type="InterPro" id="IPR039765">
    <property type="entry name" value="Yip5/YIPF1/YIPF2"/>
</dbReference>
<evidence type="ECO:0000256" key="2">
    <source>
        <dbReference type="ARBA" id="ARBA00010596"/>
    </source>
</evidence>